<evidence type="ECO:0000313" key="3">
    <source>
        <dbReference type="Proteomes" id="UP000290975"/>
    </source>
</evidence>
<keyword evidence="3" id="KW-1185">Reference proteome</keyword>
<comment type="caution">
    <text evidence="2">The sequence shown here is derived from an EMBL/GenBank/DDBJ whole genome shotgun (WGS) entry which is preliminary data.</text>
</comment>
<gene>
    <name evidence="2" type="ORF">MBESOW_P1329</name>
</gene>
<organism evidence="2 3">
    <name type="scientific">Sphingobium xenophagum</name>
    <dbReference type="NCBI Taxonomy" id="121428"/>
    <lineage>
        <taxon>Bacteria</taxon>
        <taxon>Pseudomonadati</taxon>
        <taxon>Pseudomonadota</taxon>
        <taxon>Alphaproteobacteria</taxon>
        <taxon>Sphingomonadales</taxon>
        <taxon>Sphingomonadaceae</taxon>
        <taxon>Sphingobium</taxon>
    </lineage>
</organism>
<evidence type="ECO:0000313" key="2">
    <source>
        <dbReference type="EMBL" id="GBH30075.1"/>
    </source>
</evidence>
<feature type="region of interest" description="Disordered" evidence="1">
    <location>
        <begin position="1"/>
        <end position="20"/>
    </location>
</feature>
<evidence type="ECO:0000256" key="1">
    <source>
        <dbReference type="SAM" id="MobiDB-lite"/>
    </source>
</evidence>
<dbReference type="AlphaFoldDB" id="A0A401J0C6"/>
<dbReference type="Proteomes" id="UP000290975">
    <property type="component" value="Unassembled WGS sequence"/>
</dbReference>
<dbReference type="EMBL" id="BBQY01000004">
    <property type="protein sequence ID" value="GBH30075.1"/>
    <property type="molecule type" value="Genomic_DNA"/>
</dbReference>
<proteinExistence type="predicted"/>
<protein>
    <submittedName>
        <fullName evidence="2">Uncharacterized protein</fullName>
    </submittedName>
</protein>
<reference evidence="2 3" key="1">
    <citation type="submission" date="2014-12" db="EMBL/GenBank/DDBJ databases">
        <title>Whole genome sequencing of Sphingobium xenophagum OW59.</title>
        <authorList>
            <person name="Ohta Y."/>
            <person name="Nishi S."/>
            <person name="Hatada Y."/>
        </authorList>
    </citation>
    <scope>NUCLEOTIDE SEQUENCE [LARGE SCALE GENOMIC DNA]</scope>
    <source>
        <strain evidence="2 3">OW59</strain>
    </source>
</reference>
<sequence>MLERSKRMTNSSHSSLDMAAARSRIASQQKGFKNARGSTALAVMVADGFILISDIIQNLSKEEQLAIFDEHGLSYVESASVYGQWIKVIFGEPHPDAQQTFTDFEGMERPMWVPDRTMEVYHHTMEDLAHFGVTANHVDFIMDKGGALTMANARKKRLAQAAKSGASAVALTKRQVFLAETPLSRVETNLKIPDGAAEFVTVACRVIDNGLELLGVVSKDATAQVNKLAADSYDDLLKARHERECAAKIKREADERAEERMSALFNGMSKDERHAYMEKLAARAIAKSQASTPPTSAKA</sequence>
<name>A0A401J0C6_SPHXE</name>
<accession>A0A401J0C6</accession>